<evidence type="ECO:0000259" key="1">
    <source>
        <dbReference type="Pfam" id="PF13521"/>
    </source>
</evidence>
<keyword evidence="3" id="KW-1185">Reference proteome</keyword>
<evidence type="ECO:0000313" key="3">
    <source>
        <dbReference type="Proteomes" id="UP000002297"/>
    </source>
</evidence>
<accession>A3U8Z4</accession>
<protein>
    <recommendedName>
        <fullName evidence="1">NadR/Ttd14 AAA domain-containing protein</fullName>
    </recommendedName>
</protein>
<dbReference type="KEGG" id="cat:CA2559_09608"/>
<dbReference type="eggNOG" id="COG3911">
    <property type="taxonomic scope" value="Bacteria"/>
</dbReference>
<dbReference type="AlphaFoldDB" id="A3U8Z4"/>
<dbReference type="HOGENOM" id="CLU_114480_0_0_10"/>
<feature type="domain" description="NadR/Ttd14 AAA" evidence="1">
    <location>
        <begin position="14"/>
        <end position="178"/>
    </location>
</feature>
<dbReference type="Proteomes" id="UP000002297">
    <property type="component" value="Chromosome"/>
</dbReference>
<organism evidence="2 3">
    <name type="scientific">Croceibacter atlanticus (strain ATCC BAA-628 / JCM 21780 / CIP 108009 / IAM 15332 / KCTC 12090 / HTCC2559)</name>
    <dbReference type="NCBI Taxonomy" id="216432"/>
    <lineage>
        <taxon>Bacteria</taxon>
        <taxon>Pseudomonadati</taxon>
        <taxon>Bacteroidota</taxon>
        <taxon>Flavobacteriia</taxon>
        <taxon>Flavobacteriales</taxon>
        <taxon>Flavobacteriaceae</taxon>
        <taxon>Croceibacter</taxon>
    </lineage>
</organism>
<proteinExistence type="predicted"/>
<dbReference type="SUPFAM" id="SSF52540">
    <property type="entry name" value="P-loop containing nucleoside triphosphate hydrolases"/>
    <property type="match status" value="1"/>
</dbReference>
<gene>
    <name evidence="2" type="ordered locus">CA2559_09608</name>
</gene>
<evidence type="ECO:0000313" key="2">
    <source>
        <dbReference type="EMBL" id="EAP86280.1"/>
    </source>
</evidence>
<dbReference type="InterPro" id="IPR027417">
    <property type="entry name" value="P-loop_NTPase"/>
</dbReference>
<dbReference type="InterPro" id="IPR038727">
    <property type="entry name" value="NadR/Ttd14_AAA_dom"/>
</dbReference>
<name>A3U8Z4_CROAH</name>
<dbReference type="Gene3D" id="3.40.50.300">
    <property type="entry name" value="P-loop containing nucleotide triphosphate hydrolases"/>
    <property type="match status" value="1"/>
</dbReference>
<sequence>MALIHEICHMESKKIVMIGGPGTGKTSVIRAIEDEGYTCFHEISRDVTAQAQKEGIEQLFLKEPLLFSEMLMNGRVQQYIDAETIDEEYIFFDRGIPDVTAYMDYKETPYPERFTITNETYKYDLIFYFPVWKDIYKQDNERYESYEEALEIHEFLRKTYKGLGYNLIMVPKTGVSERVEFILSHIKGL</sequence>
<dbReference type="EMBL" id="CP002046">
    <property type="protein sequence ID" value="EAP86280.1"/>
    <property type="molecule type" value="Genomic_DNA"/>
</dbReference>
<dbReference type="Pfam" id="PF13521">
    <property type="entry name" value="AAA_28"/>
    <property type="match status" value="1"/>
</dbReference>
<dbReference type="STRING" id="216432.CA2559_09608"/>
<reference evidence="2 3" key="1">
    <citation type="journal article" date="2010" name="J. Bacteriol.">
        <title>The complete genome sequence of Croceibacter atlanticus HTCC2559T.</title>
        <authorList>
            <person name="Oh H.M."/>
            <person name="Kang I."/>
            <person name="Ferriera S."/>
            <person name="Giovannoni S.J."/>
            <person name="Cho J.C."/>
        </authorList>
    </citation>
    <scope>NUCLEOTIDE SEQUENCE [LARGE SCALE GENOMIC DNA]</scope>
    <source>
        <strain evidence="3">ATCC BAA-628 / HTCC2559 / KCTC 12090</strain>
    </source>
</reference>